<dbReference type="SUPFAM" id="SSF55604">
    <property type="entry name" value="Glucose permease domain IIB"/>
    <property type="match status" value="1"/>
</dbReference>
<evidence type="ECO:0000256" key="10">
    <source>
        <dbReference type="ARBA" id="ARBA00023136"/>
    </source>
</evidence>
<comment type="caution">
    <text evidence="15">The sequence shown here is derived from an EMBL/GenBank/DDBJ whole genome shotgun (WGS) entry which is preliminary data.</text>
</comment>
<feature type="transmembrane region" description="Helical" evidence="12">
    <location>
        <begin position="351"/>
        <end position="371"/>
    </location>
</feature>
<dbReference type="InterPro" id="IPR003352">
    <property type="entry name" value="PTS_EIIC"/>
</dbReference>
<dbReference type="InterPro" id="IPR050429">
    <property type="entry name" value="PTS_Glucose_EIICBA"/>
</dbReference>
<dbReference type="NCBIfam" id="TIGR00826">
    <property type="entry name" value="EIIB_glc"/>
    <property type="match status" value="1"/>
</dbReference>
<evidence type="ECO:0000259" key="14">
    <source>
        <dbReference type="PROSITE" id="PS51103"/>
    </source>
</evidence>
<evidence type="ECO:0000256" key="12">
    <source>
        <dbReference type="SAM" id="Phobius"/>
    </source>
</evidence>
<dbReference type="InterPro" id="IPR036878">
    <property type="entry name" value="Glu_permease_IIB"/>
</dbReference>
<dbReference type="RefSeq" id="WP_268041623.1">
    <property type="nucleotide sequence ID" value="NZ_JAPQER010000006.1"/>
</dbReference>
<accession>A0ABT4D242</accession>
<keyword evidence="6" id="KW-0598">Phosphotransferase system</keyword>
<dbReference type="NCBIfam" id="TIGR01998">
    <property type="entry name" value="PTS-II-BC-nag"/>
    <property type="match status" value="1"/>
</dbReference>
<dbReference type="EC" id="2.7.1.193" evidence="15"/>
<feature type="transmembrane region" description="Helical" evidence="12">
    <location>
        <begin position="147"/>
        <end position="167"/>
    </location>
</feature>
<dbReference type="CDD" id="cd00212">
    <property type="entry name" value="PTS_IIB_glc"/>
    <property type="match status" value="1"/>
</dbReference>
<feature type="transmembrane region" description="Helical" evidence="12">
    <location>
        <begin position="274"/>
        <end position="291"/>
    </location>
</feature>
<feature type="transmembrane region" description="Helical" evidence="12">
    <location>
        <begin position="328"/>
        <end position="345"/>
    </location>
</feature>
<feature type="domain" description="PTS EIIC type-1" evidence="14">
    <location>
        <begin position="6"/>
        <end position="383"/>
    </location>
</feature>
<evidence type="ECO:0000256" key="8">
    <source>
        <dbReference type="ARBA" id="ARBA00022777"/>
    </source>
</evidence>
<keyword evidence="2" id="KW-0813">Transport</keyword>
<evidence type="ECO:0000256" key="7">
    <source>
        <dbReference type="ARBA" id="ARBA00022692"/>
    </source>
</evidence>
<evidence type="ECO:0000313" key="15">
    <source>
        <dbReference type="EMBL" id="MCY6485301.1"/>
    </source>
</evidence>
<feature type="transmembrane region" description="Helical" evidence="12">
    <location>
        <begin position="297"/>
        <end position="321"/>
    </location>
</feature>
<feature type="transmembrane region" description="Helical" evidence="12">
    <location>
        <begin position="109"/>
        <end position="127"/>
    </location>
</feature>
<dbReference type="PANTHER" id="PTHR30009">
    <property type="entry name" value="CYTOCHROME C-TYPE SYNTHESIS PROTEIN AND PTS TRANSMEMBRANE COMPONENT"/>
    <property type="match status" value="1"/>
</dbReference>
<comment type="subcellular location">
    <subcellularLocation>
        <location evidence="1">Cell membrane</location>
        <topology evidence="1">Multi-pass membrane protein</topology>
    </subcellularLocation>
</comment>
<keyword evidence="10 12" id="KW-0472">Membrane</keyword>
<evidence type="ECO:0000256" key="11">
    <source>
        <dbReference type="PROSITE-ProRule" id="PRU00421"/>
    </source>
</evidence>
<keyword evidence="7 12" id="KW-0812">Transmembrane</keyword>
<evidence type="ECO:0000256" key="2">
    <source>
        <dbReference type="ARBA" id="ARBA00022448"/>
    </source>
</evidence>
<dbReference type="PROSITE" id="PS01035">
    <property type="entry name" value="PTS_EIIB_TYPE_1_CYS"/>
    <property type="match status" value="1"/>
</dbReference>
<evidence type="ECO:0000259" key="13">
    <source>
        <dbReference type="PROSITE" id="PS51098"/>
    </source>
</evidence>
<feature type="transmembrane region" description="Helical" evidence="12">
    <location>
        <begin position="207"/>
        <end position="227"/>
    </location>
</feature>
<evidence type="ECO:0000256" key="5">
    <source>
        <dbReference type="ARBA" id="ARBA00022679"/>
    </source>
</evidence>
<proteinExistence type="predicted"/>
<reference evidence="15" key="1">
    <citation type="submission" date="2022-12" db="EMBL/GenBank/DDBJ databases">
        <authorList>
            <person name="Wang J."/>
        </authorList>
    </citation>
    <scope>NUCLEOTIDE SEQUENCE</scope>
    <source>
        <strain evidence="15">HY-45-18</strain>
    </source>
</reference>
<name>A0ABT4D242_9CLOT</name>
<evidence type="ECO:0000313" key="16">
    <source>
        <dbReference type="Proteomes" id="UP001078443"/>
    </source>
</evidence>
<dbReference type="InterPro" id="IPR013013">
    <property type="entry name" value="PTS_EIIC_1"/>
</dbReference>
<evidence type="ECO:0000256" key="1">
    <source>
        <dbReference type="ARBA" id="ARBA00004651"/>
    </source>
</evidence>
<dbReference type="Pfam" id="PF00367">
    <property type="entry name" value="PTS_EIIB"/>
    <property type="match status" value="1"/>
</dbReference>
<feature type="domain" description="PTS EIIB type-1" evidence="13">
    <location>
        <begin position="399"/>
        <end position="477"/>
    </location>
</feature>
<feature type="transmembrane region" description="Helical" evidence="12">
    <location>
        <begin position="86"/>
        <end position="103"/>
    </location>
</feature>
<feature type="transmembrane region" description="Helical" evidence="12">
    <location>
        <begin position="173"/>
        <end position="195"/>
    </location>
</feature>
<dbReference type="EMBL" id="JAPQER010000006">
    <property type="protein sequence ID" value="MCY6485301.1"/>
    <property type="molecule type" value="Genomic_DNA"/>
</dbReference>
<keyword evidence="16" id="KW-1185">Reference proteome</keyword>
<dbReference type="PROSITE" id="PS51103">
    <property type="entry name" value="PTS_EIIC_TYPE_1"/>
    <property type="match status" value="1"/>
</dbReference>
<organism evidence="15 16">
    <name type="scientific">Clostridium aestuarii</name>
    <dbReference type="NCBI Taxonomy" id="338193"/>
    <lineage>
        <taxon>Bacteria</taxon>
        <taxon>Bacillati</taxon>
        <taxon>Bacillota</taxon>
        <taxon>Clostridia</taxon>
        <taxon>Eubacteriales</taxon>
        <taxon>Clostridiaceae</taxon>
        <taxon>Clostridium</taxon>
    </lineage>
</organism>
<dbReference type="Gene3D" id="3.30.1360.60">
    <property type="entry name" value="Glucose permease domain IIB"/>
    <property type="match status" value="1"/>
</dbReference>
<keyword evidence="9 12" id="KW-1133">Transmembrane helix</keyword>
<protein>
    <submittedName>
        <fullName evidence="15">N-acetylglucosamine-specific PTS transporter subunit IIBC</fullName>
        <ecNumber evidence="15">2.7.1.193</ecNumber>
    </submittedName>
</protein>
<dbReference type="Pfam" id="PF02378">
    <property type="entry name" value="PTS_EIIC"/>
    <property type="match status" value="1"/>
</dbReference>
<dbReference type="InterPro" id="IPR018113">
    <property type="entry name" value="PTrfase_EIIB_Cys"/>
</dbReference>
<feature type="transmembrane region" description="Helical" evidence="12">
    <location>
        <begin position="247"/>
        <end position="267"/>
    </location>
</feature>
<keyword evidence="4" id="KW-0762">Sugar transport</keyword>
<evidence type="ECO:0000256" key="4">
    <source>
        <dbReference type="ARBA" id="ARBA00022597"/>
    </source>
</evidence>
<evidence type="ECO:0000256" key="6">
    <source>
        <dbReference type="ARBA" id="ARBA00022683"/>
    </source>
</evidence>
<feature type="transmembrane region" description="Helical" evidence="12">
    <location>
        <begin position="62"/>
        <end position="79"/>
    </location>
</feature>
<dbReference type="InterPro" id="IPR001996">
    <property type="entry name" value="PTS_IIB_1"/>
</dbReference>
<dbReference type="InterPro" id="IPR010974">
    <property type="entry name" value="PTS_IIBC_nag"/>
</dbReference>
<keyword evidence="8" id="KW-0418">Kinase</keyword>
<dbReference type="PROSITE" id="PS51098">
    <property type="entry name" value="PTS_EIIB_TYPE_1"/>
    <property type="match status" value="1"/>
</dbReference>
<dbReference type="Proteomes" id="UP001078443">
    <property type="component" value="Unassembled WGS sequence"/>
</dbReference>
<sequence length="477" mass="51640">MSKSNNTFLAKLQRLGKALMTPVAVLPAAALLLRLGQPDIWHRIAPNALPKGIPWMAQAGNAVFENLPLIFAIGIAIGLSEENNGVSALAAAVGYFVLTRVALTFDETIYMGVLAGIIVGILAAYLYNKYKAIKVPDFLGFFGGKRFVPIITSFYSLIIGVICGYIWPYIQGVINTFGNAVSGSGSIGAFFFGFLNRLLLPFGLHHVVNSLFWFQFGTFTNPAGKVINGDLNRFFAGDPTAGTFMTGFFPIMMFALPAACFAMITAAKKENKKAVTGMLLGMAFTSFLTGVTEPIEFAFMFLAPVLYLIHALLTGISLALTASLGMKCGFGFSAGLIDYLLNFTISSNPVGLILVGLVFAGIYYVVFLFFIKKFNLPTPGRAEEEESARLTGLNNNELQIKAFEILEAIGGKNNIENIDACITRIRLTVKDNSKIDEVRLKEIGVAGVMKLNEKNYQIIVGTVADPLVTHIKALINT</sequence>
<evidence type="ECO:0000256" key="3">
    <source>
        <dbReference type="ARBA" id="ARBA00022475"/>
    </source>
</evidence>
<dbReference type="GO" id="GO:0103111">
    <property type="term" value="F:protein-N(pi)-phosphohistidine--N-acetyl-D-glucosamine phosphotransferase activity"/>
    <property type="evidence" value="ECO:0007669"/>
    <property type="project" value="UniProtKB-EC"/>
</dbReference>
<keyword evidence="3" id="KW-1003">Cell membrane</keyword>
<dbReference type="PANTHER" id="PTHR30009:SF4">
    <property type="entry name" value="PTS SYSTEM N-ACETYLGLUCOSAMINE-SPECIFIC EIICBA COMPONENT"/>
    <property type="match status" value="1"/>
</dbReference>
<feature type="active site" description="Phosphocysteine intermediate; for EIIB activity" evidence="11">
    <location>
        <position position="421"/>
    </location>
</feature>
<keyword evidence="5 15" id="KW-0808">Transferase</keyword>
<gene>
    <name evidence="15" type="primary">nagE</name>
    <name evidence="15" type="ORF">OW763_13255</name>
</gene>
<evidence type="ECO:0000256" key="9">
    <source>
        <dbReference type="ARBA" id="ARBA00022989"/>
    </source>
</evidence>